<evidence type="ECO:0000313" key="6">
    <source>
        <dbReference type="Proteomes" id="UP000229749"/>
    </source>
</evidence>
<keyword evidence="2" id="KW-0285">Flavoprotein</keyword>
<dbReference type="AlphaFoldDB" id="A0A2M7XI25"/>
<dbReference type="EMBL" id="PFWS01000014">
    <property type="protein sequence ID" value="PJA47518.1"/>
    <property type="molecule type" value="Genomic_DNA"/>
</dbReference>
<name>A0A2M7XI25_9BACT</name>
<comment type="caution">
    <text evidence="5">The sequence shown here is derived from an EMBL/GenBank/DDBJ whole genome shotgun (WGS) entry which is preliminary data.</text>
</comment>
<dbReference type="PRINTS" id="PR00368">
    <property type="entry name" value="FADPNR"/>
</dbReference>
<feature type="domain" description="FAD/NAD(P)-binding" evidence="4">
    <location>
        <begin position="9"/>
        <end position="306"/>
    </location>
</feature>
<dbReference type="InterPro" id="IPR023753">
    <property type="entry name" value="FAD/NAD-binding_dom"/>
</dbReference>
<evidence type="ECO:0000256" key="1">
    <source>
        <dbReference type="ARBA" id="ARBA00001974"/>
    </source>
</evidence>
<evidence type="ECO:0000259" key="4">
    <source>
        <dbReference type="Pfam" id="PF07992"/>
    </source>
</evidence>
<evidence type="ECO:0000256" key="2">
    <source>
        <dbReference type="ARBA" id="ARBA00022630"/>
    </source>
</evidence>
<comment type="cofactor">
    <cofactor evidence="1">
        <name>FAD</name>
        <dbReference type="ChEBI" id="CHEBI:57692"/>
    </cofactor>
</comment>
<gene>
    <name evidence="5" type="ORF">CO172_00980</name>
</gene>
<dbReference type="Gene3D" id="3.50.50.60">
    <property type="entry name" value="FAD/NAD(P)-binding domain"/>
    <property type="match status" value="2"/>
</dbReference>
<protein>
    <recommendedName>
        <fullName evidence="4">FAD/NAD(P)-binding domain-containing protein</fullName>
    </recommendedName>
</protein>
<reference evidence="6" key="1">
    <citation type="submission" date="2017-09" db="EMBL/GenBank/DDBJ databases">
        <title>Depth-based differentiation of microbial function through sediment-hosted aquifers and enrichment of novel symbionts in the deep terrestrial subsurface.</title>
        <authorList>
            <person name="Probst A.J."/>
            <person name="Ladd B."/>
            <person name="Jarett J.K."/>
            <person name="Geller-Mcgrath D.E."/>
            <person name="Sieber C.M.K."/>
            <person name="Emerson J.B."/>
            <person name="Anantharaman K."/>
            <person name="Thomas B.C."/>
            <person name="Malmstrom R."/>
            <person name="Stieglmeier M."/>
            <person name="Klingl A."/>
            <person name="Woyke T."/>
            <person name="Ryan C.M."/>
            <person name="Banfield J.F."/>
        </authorList>
    </citation>
    <scope>NUCLEOTIDE SEQUENCE [LARGE SCALE GENOMIC DNA]</scope>
</reference>
<dbReference type="InterPro" id="IPR050260">
    <property type="entry name" value="FAD-bd_OxRdtase"/>
</dbReference>
<dbReference type="PANTHER" id="PTHR43429">
    <property type="entry name" value="PYRIDINE NUCLEOTIDE-DISULFIDE OXIDOREDUCTASE DOMAIN-CONTAINING"/>
    <property type="match status" value="1"/>
</dbReference>
<evidence type="ECO:0000313" key="5">
    <source>
        <dbReference type="EMBL" id="PJA47518.1"/>
    </source>
</evidence>
<dbReference type="SUPFAM" id="SSF51905">
    <property type="entry name" value="FAD/NAD(P)-binding domain"/>
    <property type="match status" value="1"/>
</dbReference>
<dbReference type="PANTHER" id="PTHR43429:SF3">
    <property type="entry name" value="NITRITE REDUCTASE [NAD(P)H]"/>
    <property type="match status" value="1"/>
</dbReference>
<evidence type="ECO:0000256" key="3">
    <source>
        <dbReference type="ARBA" id="ARBA00022827"/>
    </source>
</evidence>
<sequence>MDQCKKTTYLIIGAGIAGTTAAESIRSYDPDKHITLVTAEPYRAYSRVLLSKPGFFLEKIPFDRVWLKSSKWYSEQKIEYLTNKKAISLDCKKHLVTFEDQTLIEYEKLLLATGGLPKKLEIPWSDKKNIYYLQTLDQAKEIIAATKTAKKAVVVGGGFIAFEMCSLFCEAGMHVDLITRRSHFWNSTLETEGSLIIEQAMKNHGVTIYHETEIESIIGNKQVEKIILTNKKEIPCDLLLVGIGMEFSLDWISKAGINTHGGIIANEFLQTNEPNIWTAGDIAEFSDTLTGESLQYGNWVNAMRQGCYAGACMAGQPMPAFSFISSYTSSGFGLTLGFAGCVKNGSNRIIKCQNQKNQKWSQFFYKNNRLVGALFINQPEELGKLIKKMKL</sequence>
<dbReference type="GO" id="GO:0016491">
    <property type="term" value="F:oxidoreductase activity"/>
    <property type="evidence" value="ECO:0007669"/>
    <property type="project" value="InterPro"/>
</dbReference>
<accession>A0A2M7XI25</accession>
<dbReference type="PRINTS" id="PR00411">
    <property type="entry name" value="PNDRDTASEI"/>
</dbReference>
<dbReference type="InterPro" id="IPR036188">
    <property type="entry name" value="FAD/NAD-bd_sf"/>
</dbReference>
<keyword evidence="3" id="KW-0274">FAD</keyword>
<dbReference type="Pfam" id="PF07992">
    <property type="entry name" value="Pyr_redox_2"/>
    <property type="match status" value="1"/>
</dbReference>
<organism evidence="5 6">
    <name type="scientific">Candidatus Uhrbacteria bacterium CG_4_9_14_3_um_filter_36_7</name>
    <dbReference type="NCBI Taxonomy" id="1975033"/>
    <lineage>
        <taxon>Bacteria</taxon>
        <taxon>Candidatus Uhriibacteriota</taxon>
    </lineage>
</organism>
<proteinExistence type="predicted"/>
<dbReference type="Proteomes" id="UP000229749">
    <property type="component" value="Unassembled WGS sequence"/>
</dbReference>